<evidence type="ECO:0000256" key="2">
    <source>
        <dbReference type="SAM" id="MobiDB-lite"/>
    </source>
</evidence>
<evidence type="ECO:0000259" key="4">
    <source>
        <dbReference type="Pfam" id="PF17490"/>
    </source>
</evidence>
<evidence type="ECO:0000256" key="1">
    <source>
        <dbReference type="ARBA" id="ARBA00061640"/>
    </source>
</evidence>
<dbReference type="FunFam" id="3.30.70.1820:FF:000002">
    <property type="entry name" value="LINE-1 retrotransposable element ORF1 protein"/>
    <property type="match status" value="1"/>
</dbReference>
<proteinExistence type="inferred from homology"/>
<dbReference type="InterPro" id="IPR004244">
    <property type="entry name" value="Transposase_22"/>
</dbReference>
<dbReference type="InterPro" id="IPR035300">
    <property type="entry name" value="L1_dsRBD"/>
</dbReference>
<dbReference type="AlphaFoldDB" id="A0A5F9DAG2"/>
<reference evidence="5 6" key="1">
    <citation type="journal article" date="2011" name="Nature">
        <title>A high-resolution map of human evolutionary constraint using 29 mammals.</title>
        <authorList>
            <person name="Lindblad-Toh K."/>
            <person name="Garber M."/>
            <person name="Zuk O."/>
            <person name="Lin M.F."/>
            <person name="Parker B.J."/>
            <person name="Washietl S."/>
            <person name="Kheradpour P."/>
            <person name="Ernst J."/>
            <person name="Jordan G."/>
            <person name="Mauceli E."/>
            <person name="Ward L.D."/>
            <person name="Lowe C.B."/>
            <person name="Holloway A.K."/>
            <person name="Clamp M."/>
            <person name="Gnerre S."/>
            <person name="Alfoldi J."/>
            <person name="Beal K."/>
            <person name="Chang J."/>
            <person name="Clawson H."/>
            <person name="Cuff J."/>
            <person name="Di Palma F."/>
            <person name="Fitzgerald S."/>
            <person name="Flicek P."/>
            <person name="Guttman M."/>
            <person name="Hubisz M.J."/>
            <person name="Jaffe D.B."/>
            <person name="Jungreis I."/>
            <person name="Kent W.J."/>
            <person name="Kostka D."/>
            <person name="Lara M."/>
            <person name="Martins A.L."/>
            <person name="Massingham T."/>
            <person name="Moltke I."/>
            <person name="Raney B.J."/>
            <person name="Rasmussen M.D."/>
            <person name="Robinson J."/>
            <person name="Stark A."/>
            <person name="Vilella A.J."/>
            <person name="Wen J."/>
            <person name="Xie X."/>
            <person name="Zody M.C."/>
            <person name="Baldwin J."/>
            <person name="Bloom T."/>
            <person name="Chin C.W."/>
            <person name="Heiman D."/>
            <person name="Nicol R."/>
            <person name="Nusbaum C."/>
            <person name="Young S."/>
            <person name="Wilkinson J."/>
            <person name="Worley K.C."/>
            <person name="Kovar C.L."/>
            <person name="Muzny D.M."/>
            <person name="Gibbs R.A."/>
            <person name="Cree A."/>
            <person name="Dihn H.H."/>
            <person name="Fowler G."/>
            <person name="Jhangiani S."/>
            <person name="Joshi V."/>
            <person name="Lee S."/>
            <person name="Lewis L.R."/>
            <person name="Nazareth L.V."/>
            <person name="Okwuonu G."/>
            <person name="Santibanez J."/>
            <person name="Warren W.C."/>
            <person name="Mardis E.R."/>
            <person name="Weinstock G.M."/>
            <person name="Wilson R.K."/>
            <person name="Delehaunty K."/>
            <person name="Dooling D."/>
            <person name="Fronik C."/>
            <person name="Fulton L."/>
            <person name="Fulton B."/>
            <person name="Graves T."/>
            <person name="Minx P."/>
            <person name="Sodergren E."/>
            <person name="Birney E."/>
            <person name="Margulies E.H."/>
            <person name="Herrero J."/>
            <person name="Green E.D."/>
            <person name="Haussler D."/>
            <person name="Siepel A."/>
            <person name="Goldman N."/>
            <person name="Pollard K.S."/>
            <person name="Pedersen J.S."/>
            <person name="Lander E.S."/>
            <person name="Kellis M."/>
        </authorList>
    </citation>
    <scope>NUCLEOTIDE SEQUENCE [LARGE SCALE GENOMIC DNA]</scope>
    <source>
        <strain evidence="6">Thorbecke</strain>
    </source>
</reference>
<feature type="compositionally biased region" description="Basic and acidic residues" evidence="2">
    <location>
        <begin position="202"/>
        <end position="211"/>
    </location>
</feature>
<protein>
    <recommendedName>
        <fullName evidence="7">L1 transposable element RRM domain-containing protein</fullName>
    </recommendedName>
</protein>
<evidence type="ECO:0000259" key="3">
    <source>
        <dbReference type="Pfam" id="PF02994"/>
    </source>
</evidence>
<dbReference type="Pfam" id="PF02994">
    <property type="entry name" value="Transposase_22"/>
    <property type="match status" value="1"/>
</dbReference>
<reference evidence="5" key="2">
    <citation type="submission" date="2025-08" db="UniProtKB">
        <authorList>
            <consortium name="Ensembl"/>
        </authorList>
    </citation>
    <scope>IDENTIFICATION</scope>
    <source>
        <strain evidence="5">Thorbecke</strain>
    </source>
</reference>
<dbReference type="Gene3D" id="3.30.70.1820">
    <property type="entry name" value="L1 transposable element, RRM domain"/>
    <property type="match status" value="1"/>
</dbReference>
<feature type="domain" description="L1 transposable element dsRBD-like" evidence="4">
    <location>
        <begin position="333"/>
        <end position="396"/>
    </location>
</feature>
<feature type="domain" description="L1 transposable element RRM" evidence="3">
    <location>
        <begin position="234"/>
        <end position="329"/>
    </location>
</feature>
<organism evidence="5 6">
    <name type="scientific">Oryctolagus cuniculus</name>
    <name type="common">Rabbit</name>
    <dbReference type="NCBI Taxonomy" id="9986"/>
    <lineage>
        <taxon>Eukaryota</taxon>
        <taxon>Metazoa</taxon>
        <taxon>Chordata</taxon>
        <taxon>Craniata</taxon>
        <taxon>Vertebrata</taxon>
        <taxon>Euteleostomi</taxon>
        <taxon>Mammalia</taxon>
        <taxon>Eutheria</taxon>
        <taxon>Euarchontoglires</taxon>
        <taxon>Glires</taxon>
        <taxon>Lagomorpha</taxon>
        <taxon>Leporidae</taxon>
        <taxon>Oryctolagus</taxon>
    </lineage>
</organism>
<dbReference type="Proteomes" id="UP000001811">
    <property type="component" value="Unplaced"/>
</dbReference>
<dbReference type="SMR" id="A0A5F9DAG2"/>
<feature type="region of interest" description="Disordered" evidence="2">
    <location>
        <begin position="192"/>
        <end position="211"/>
    </location>
</feature>
<dbReference type="Pfam" id="PF17490">
    <property type="entry name" value="Tnp_22_dsRBD"/>
    <property type="match status" value="1"/>
</dbReference>
<dbReference type="Ensembl" id="ENSOCUT00000063605.1">
    <property type="protein sequence ID" value="ENSOCUP00000042266.1"/>
    <property type="gene ID" value="ENSOCUG00000030089.1"/>
</dbReference>
<feature type="region of interest" description="Disordered" evidence="2">
    <location>
        <begin position="1"/>
        <end position="101"/>
    </location>
</feature>
<dbReference type="GeneTree" id="ENSGT01150000286982"/>
<dbReference type="FunCoup" id="A0A5F9DAG2">
    <property type="interactions" value="5"/>
</dbReference>
<dbReference type="InterPro" id="IPR043636">
    <property type="entry name" value="L1_RRM_dom"/>
</dbReference>
<evidence type="ECO:0008006" key="7">
    <source>
        <dbReference type="Google" id="ProtNLM"/>
    </source>
</evidence>
<dbReference type="Gene3D" id="3.30.250.20">
    <property type="entry name" value="L1 transposable element, C-terminal domain"/>
    <property type="match status" value="1"/>
</dbReference>
<feature type="compositionally biased region" description="Polar residues" evidence="2">
    <location>
        <begin position="85"/>
        <end position="95"/>
    </location>
</feature>
<dbReference type="InterPro" id="IPR042566">
    <property type="entry name" value="L1_C"/>
</dbReference>
<name>A0A5F9DAG2_RABIT</name>
<accession>A0A5F9DAG2</accession>
<dbReference type="InParanoid" id="A0A5F9DAG2"/>
<keyword evidence="6" id="KW-1185">Reference proteome</keyword>
<dbReference type="PANTHER" id="PTHR11505">
    <property type="entry name" value="L1 TRANSPOSABLE ELEMENT-RELATED"/>
    <property type="match status" value="1"/>
</dbReference>
<evidence type="ECO:0000313" key="5">
    <source>
        <dbReference type="Ensembl" id="ENSOCUP00000042266.1"/>
    </source>
</evidence>
<evidence type="ECO:0000313" key="6">
    <source>
        <dbReference type="Proteomes" id="UP000001811"/>
    </source>
</evidence>
<comment type="similarity">
    <text evidence="1">Belongs to the transposase 22 family.</text>
</comment>
<reference evidence="5" key="3">
    <citation type="submission" date="2025-09" db="UniProtKB">
        <authorList>
            <consortium name="Ensembl"/>
        </authorList>
    </citation>
    <scope>IDENTIFICATION</scope>
    <source>
        <strain evidence="5">Thorbecke</strain>
    </source>
</reference>
<sequence>MNKNERFTTHNLRVSPLHTCNPEEPSRALRPHPSQASKAPPTAGSPLNTDIVKKKKHLTVRGEELTMPSNKHKNQGNKINDDTKTPPNKQNTPSQDYEDDEIEEMQDTDFKKFMIRTFRSFQKQILELQKSLLDRIENLSRENQILRKNQNETQKLVEQESVIVKRNQNEMKSSIDQMTNTLESLKNTMGEAKESISDVEDREQKRIQSNQRKEEEIRNLKNIVGNLQDTIKKTNIRVLGVPEGMEREKGLEGLFSEILAENFPGLEKDRDILVQEAHRNPSKHDQKRSSLRHIVIKLTTVTHKEKILKCAREKCQITLRGSPIRLTADFSSETLQARSEWRDIAQVLREKNCQPRILHPAKLSFVNEGEIKTFHSKQKLKDFAATHPALQKILKDVLHSETQKHGHQYERR</sequence>